<sequence>MVKETQFEVEYSDTGTKRRQSILTHSYQVKDWEGSDVDAPEEYDYEHLVCYSFVESKEIFKDAEGVPILGVCLLRLVELSQNSKVVGGEKIFIRTERYILGVDEVMVEIA</sequence>
<protein>
    <submittedName>
        <fullName evidence="1">Uncharacterized protein</fullName>
    </submittedName>
</protein>
<dbReference type="EMBL" id="ASHM01003784">
    <property type="protein sequence ID" value="PNY10387.1"/>
    <property type="molecule type" value="Genomic_DNA"/>
</dbReference>
<evidence type="ECO:0000313" key="1">
    <source>
        <dbReference type="EMBL" id="PNY10387.1"/>
    </source>
</evidence>
<evidence type="ECO:0000313" key="2">
    <source>
        <dbReference type="Proteomes" id="UP000236291"/>
    </source>
</evidence>
<proteinExistence type="predicted"/>
<gene>
    <name evidence="1" type="ORF">L195_g006963</name>
</gene>
<name>A0A2K3P526_TRIPR</name>
<dbReference type="Proteomes" id="UP000236291">
    <property type="component" value="Unassembled WGS sequence"/>
</dbReference>
<accession>A0A2K3P526</accession>
<reference evidence="1 2" key="1">
    <citation type="journal article" date="2014" name="Am. J. Bot.">
        <title>Genome assembly and annotation for red clover (Trifolium pratense; Fabaceae).</title>
        <authorList>
            <person name="Istvanek J."/>
            <person name="Jaros M."/>
            <person name="Krenek A."/>
            <person name="Repkova J."/>
        </authorList>
    </citation>
    <scope>NUCLEOTIDE SEQUENCE [LARGE SCALE GENOMIC DNA]</scope>
    <source>
        <strain evidence="2">cv. Tatra</strain>
        <tissue evidence="1">Young leaves</tissue>
    </source>
</reference>
<reference evidence="1 2" key="2">
    <citation type="journal article" date="2017" name="Front. Plant Sci.">
        <title>Gene Classification and Mining of Molecular Markers Useful in Red Clover (Trifolium pratense) Breeding.</title>
        <authorList>
            <person name="Istvanek J."/>
            <person name="Dluhosova J."/>
            <person name="Dluhos P."/>
            <person name="Patkova L."/>
            <person name="Nedelnik J."/>
            <person name="Repkova J."/>
        </authorList>
    </citation>
    <scope>NUCLEOTIDE SEQUENCE [LARGE SCALE GENOMIC DNA]</scope>
    <source>
        <strain evidence="2">cv. Tatra</strain>
        <tissue evidence="1">Young leaves</tissue>
    </source>
</reference>
<organism evidence="1 2">
    <name type="scientific">Trifolium pratense</name>
    <name type="common">Red clover</name>
    <dbReference type="NCBI Taxonomy" id="57577"/>
    <lineage>
        <taxon>Eukaryota</taxon>
        <taxon>Viridiplantae</taxon>
        <taxon>Streptophyta</taxon>
        <taxon>Embryophyta</taxon>
        <taxon>Tracheophyta</taxon>
        <taxon>Spermatophyta</taxon>
        <taxon>Magnoliopsida</taxon>
        <taxon>eudicotyledons</taxon>
        <taxon>Gunneridae</taxon>
        <taxon>Pentapetalae</taxon>
        <taxon>rosids</taxon>
        <taxon>fabids</taxon>
        <taxon>Fabales</taxon>
        <taxon>Fabaceae</taxon>
        <taxon>Papilionoideae</taxon>
        <taxon>50 kb inversion clade</taxon>
        <taxon>NPAAA clade</taxon>
        <taxon>Hologalegina</taxon>
        <taxon>IRL clade</taxon>
        <taxon>Trifolieae</taxon>
        <taxon>Trifolium</taxon>
    </lineage>
</organism>
<comment type="caution">
    <text evidence="1">The sequence shown here is derived from an EMBL/GenBank/DDBJ whole genome shotgun (WGS) entry which is preliminary data.</text>
</comment>
<dbReference type="AlphaFoldDB" id="A0A2K3P526"/>